<proteinExistence type="predicted"/>
<dbReference type="AlphaFoldDB" id="A0A0E9STG0"/>
<protein>
    <submittedName>
        <fullName evidence="1">Uncharacterized protein</fullName>
    </submittedName>
</protein>
<accession>A0A0E9STG0</accession>
<reference evidence="1" key="1">
    <citation type="submission" date="2014-11" db="EMBL/GenBank/DDBJ databases">
        <authorList>
            <person name="Amaro Gonzalez C."/>
        </authorList>
    </citation>
    <scope>NUCLEOTIDE SEQUENCE</scope>
</reference>
<name>A0A0E9STG0_ANGAN</name>
<dbReference type="EMBL" id="GBXM01064647">
    <property type="protein sequence ID" value="JAH43930.1"/>
    <property type="molecule type" value="Transcribed_RNA"/>
</dbReference>
<organism evidence="1">
    <name type="scientific">Anguilla anguilla</name>
    <name type="common">European freshwater eel</name>
    <name type="synonym">Muraena anguilla</name>
    <dbReference type="NCBI Taxonomy" id="7936"/>
    <lineage>
        <taxon>Eukaryota</taxon>
        <taxon>Metazoa</taxon>
        <taxon>Chordata</taxon>
        <taxon>Craniata</taxon>
        <taxon>Vertebrata</taxon>
        <taxon>Euteleostomi</taxon>
        <taxon>Actinopterygii</taxon>
        <taxon>Neopterygii</taxon>
        <taxon>Teleostei</taxon>
        <taxon>Anguilliformes</taxon>
        <taxon>Anguillidae</taxon>
        <taxon>Anguilla</taxon>
    </lineage>
</organism>
<sequence length="52" mass="5728">MSPGARMVHRMANFSKLSNGEAPVNIVSLCIGYLLVDTACGYFQSQTFITMR</sequence>
<reference evidence="1" key="2">
    <citation type="journal article" date="2015" name="Fish Shellfish Immunol.">
        <title>Early steps in the European eel (Anguilla anguilla)-Vibrio vulnificus interaction in the gills: Role of the RtxA13 toxin.</title>
        <authorList>
            <person name="Callol A."/>
            <person name="Pajuelo D."/>
            <person name="Ebbesson L."/>
            <person name="Teles M."/>
            <person name="MacKenzie S."/>
            <person name="Amaro C."/>
        </authorList>
    </citation>
    <scope>NUCLEOTIDE SEQUENCE</scope>
</reference>
<evidence type="ECO:0000313" key="1">
    <source>
        <dbReference type="EMBL" id="JAH43930.1"/>
    </source>
</evidence>